<evidence type="ECO:0000256" key="5">
    <source>
        <dbReference type="ARBA" id="ARBA00023288"/>
    </source>
</evidence>
<dbReference type="InterPro" id="IPR047807">
    <property type="entry name" value="YgdI/YgdR-like_SH3-like"/>
</dbReference>
<dbReference type="SUPFAM" id="SSF50182">
    <property type="entry name" value="Sm-like ribonucleoproteins"/>
    <property type="match status" value="1"/>
</dbReference>
<keyword evidence="2 6" id="KW-0732">Signal</keyword>
<sequence length="72" mass="7995">MTSRFRLYSAFILATLLTGCSSHYVIATKEGQMLLTQGKPVIDPATGMLSYTDEEGVRHQINTNSVSQVMER</sequence>
<dbReference type="HOGENOM" id="CLU_182841_0_1_6"/>
<dbReference type="InterPro" id="IPR010920">
    <property type="entry name" value="LSM_dom_sf"/>
</dbReference>
<evidence type="ECO:0000256" key="4">
    <source>
        <dbReference type="ARBA" id="ARBA00023139"/>
    </source>
</evidence>
<feature type="signal peptide" evidence="6">
    <location>
        <begin position="1"/>
        <end position="27"/>
    </location>
</feature>
<keyword evidence="4" id="KW-0564">Palmitate</keyword>
<protein>
    <recommendedName>
        <fullName evidence="7">Lipoprotein YgdI/YgdR-like SH3-like domain-containing protein</fullName>
    </recommendedName>
</protein>
<keyword evidence="9" id="KW-1185">Reference proteome</keyword>
<evidence type="ECO:0000256" key="1">
    <source>
        <dbReference type="ARBA" id="ARBA00022475"/>
    </source>
</evidence>
<dbReference type="EMBL" id="CP001654">
    <property type="protein sequence ID" value="ACS86795.1"/>
    <property type="molecule type" value="Genomic_DNA"/>
</dbReference>
<dbReference type="NCBIfam" id="NF033216">
    <property type="entry name" value="lipo_YgdI_YgdR"/>
    <property type="match status" value="1"/>
</dbReference>
<evidence type="ECO:0000256" key="3">
    <source>
        <dbReference type="ARBA" id="ARBA00023136"/>
    </source>
</evidence>
<dbReference type="KEGG" id="dda:Dd703_3021"/>
<organism evidence="8 9">
    <name type="scientific">Musicola paradisiaca (strain Ech703)</name>
    <name type="common">Dickeya paradisiaca</name>
    <name type="synonym">Dickeya dadantii</name>
    <dbReference type="NCBI Taxonomy" id="579405"/>
    <lineage>
        <taxon>Bacteria</taxon>
        <taxon>Pseudomonadati</taxon>
        <taxon>Pseudomonadota</taxon>
        <taxon>Gammaproteobacteria</taxon>
        <taxon>Enterobacterales</taxon>
        <taxon>Pectobacteriaceae</taxon>
        <taxon>Musicola</taxon>
    </lineage>
</organism>
<dbReference type="eggNOG" id="ENOG50333U0">
    <property type="taxonomic scope" value="Bacteria"/>
</dbReference>
<evidence type="ECO:0000256" key="2">
    <source>
        <dbReference type="ARBA" id="ARBA00022729"/>
    </source>
</evidence>
<proteinExistence type="predicted"/>
<dbReference type="RefSeq" id="WP_015854696.1">
    <property type="nucleotide sequence ID" value="NC_012880.1"/>
</dbReference>
<evidence type="ECO:0000313" key="9">
    <source>
        <dbReference type="Proteomes" id="UP000002734"/>
    </source>
</evidence>
<reference evidence="8" key="1">
    <citation type="submission" date="2009-06" db="EMBL/GenBank/DDBJ databases">
        <title>Complete sequence of Dickeya dadantii Ech703.</title>
        <authorList>
            <consortium name="US DOE Joint Genome Institute"/>
            <person name="Lucas S."/>
            <person name="Copeland A."/>
            <person name="Lapidus A."/>
            <person name="Glavina del Rio T."/>
            <person name="Dalin E."/>
            <person name="Tice H."/>
            <person name="Bruce D."/>
            <person name="Goodwin L."/>
            <person name="Pitluck S."/>
            <person name="Chertkov O."/>
            <person name="Brettin T."/>
            <person name="Detter J.C."/>
            <person name="Han C."/>
            <person name="Larimer F."/>
            <person name="Land M."/>
            <person name="Hauser L."/>
            <person name="Kyrpides N."/>
            <person name="Mikhailova N."/>
            <person name="Balakrishnan V."/>
            <person name="Glasner J."/>
            <person name="Perna N.T."/>
        </authorList>
    </citation>
    <scope>NUCLEOTIDE SEQUENCE [LARGE SCALE GENOMIC DNA]</scope>
    <source>
        <strain evidence="8">Ech703</strain>
    </source>
</reference>
<dbReference type="AlphaFoldDB" id="C6CC35"/>
<dbReference type="Gene3D" id="2.30.30.100">
    <property type="match status" value="1"/>
</dbReference>
<dbReference type="PANTHER" id="PTHR37011">
    <property type="entry name" value="POT FAMILY PEPTIDE TRANSPORT PROTEIN-RELATED"/>
    <property type="match status" value="1"/>
</dbReference>
<evidence type="ECO:0000256" key="6">
    <source>
        <dbReference type="SAM" id="SignalP"/>
    </source>
</evidence>
<accession>C6CC35</accession>
<gene>
    <name evidence="8" type="ordered locus">Dd703_3021</name>
</gene>
<feature type="domain" description="Lipoprotein YgdI/YgdR-like SH3-like" evidence="7">
    <location>
        <begin position="24"/>
        <end position="71"/>
    </location>
</feature>
<feature type="chain" id="PRO_5002961706" description="Lipoprotein YgdI/YgdR-like SH3-like domain-containing protein" evidence="6">
    <location>
        <begin position="28"/>
        <end position="72"/>
    </location>
</feature>
<keyword evidence="1" id="KW-1003">Cell membrane</keyword>
<evidence type="ECO:0000313" key="8">
    <source>
        <dbReference type="EMBL" id="ACS86795.1"/>
    </source>
</evidence>
<evidence type="ECO:0000259" key="7">
    <source>
        <dbReference type="Pfam" id="PF06004"/>
    </source>
</evidence>
<dbReference type="PROSITE" id="PS51257">
    <property type="entry name" value="PROKAR_LIPOPROTEIN"/>
    <property type="match status" value="1"/>
</dbReference>
<keyword evidence="3" id="KW-0472">Membrane</keyword>
<dbReference type="Proteomes" id="UP000002734">
    <property type="component" value="Chromosome"/>
</dbReference>
<dbReference type="PANTHER" id="PTHR37011:SF1">
    <property type="entry name" value="POT FAMILY PEPTIDE TRANSPORT PROTEIN"/>
    <property type="match status" value="1"/>
</dbReference>
<dbReference type="InterPro" id="IPR010305">
    <property type="entry name" value="YgdI/YgdR-like"/>
</dbReference>
<dbReference type="STRING" id="579405.Dd703_3021"/>
<keyword evidence="5" id="KW-0449">Lipoprotein</keyword>
<name>C6CC35_MUSP7</name>
<dbReference type="Pfam" id="PF06004">
    <property type="entry name" value="DUF903"/>
    <property type="match status" value="1"/>
</dbReference>